<organism evidence="2 3">
    <name type="scientific">Caenispirillum salinarum AK4</name>
    <dbReference type="NCBI Taxonomy" id="1238182"/>
    <lineage>
        <taxon>Bacteria</taxon>
        <taxon>Pseudomonadati</taxon>
        <taxon>Pseudomonadota</taxon>
        <taxon>Alphaproteobacteria</taxon>
        <taxon>Rhodospirillales</taxon>
        <taxon>Novispirillaceae</taxon>
        <taxon>Caenispirillum</taxon>
    </lineage>
</organism>
<accession>K9GNK0</accession>
<dbReference type="EMBL" id="ANHY01000033">
    <property type="protein sequence ID" value="EKV26279.1"/>
    <property type="molecule type" value="Genomic_DNA"/>
</dbReference>
<dbReference type="CDD" id="cd18692">
    <property type="entry name" value="PIN_VapC-like"/>
    <property type="match status" value="1"/>
</dbReference>
<dbReference type="eggNOG" id="COG5573">
    <property type="taxonomic scope" value="Bacteria"/>
</dbReference>
<evidence type="ECO:0000259" key="1">
    <source>
        <dbReference type="Pfam" id="PF01850"/>
    </source>
</evidence>
<dbReference type="Pfam" id="PF01850">
    <property type="entry name" value="PIN"/>
    <property type="match status" value="1"/>
</dbReference>
<dbReference type="STRING" id="1238182.C882_2857"/>
<proteinExistence type="predicted"/>
<name>K9GNK0_9PROT</name>
<feature type="domain" description="PIN" evidence="1">
    <location>
        <begin position="5"/>
        <end position="119"/>
    </location>
</feature>
<comment type="caution">
    <text evidence="2">The sequence shown here is derived from an EMBL/GenBank/DDBJ whole genome shotgun (WGS) entry which is preliminary data.</text>
</comment>
<dbReference type="InterPro" id="IPR029060">
    <property type="entry name" value="PIN-like_dom_sf"/>
</dbReference>
<sequence>MRFTLDSNVLVYAYDEAAGSRHAIALALLERAFQADLVITIQSLAELFHVLTRKGKLPADHARQVVARLAGTAEVIAADEECLFSAMTMVARHQWSFWDAMMFATARQAGCALLVSEDGQDRRHLDGLTIVNPFTDTPSPLLYEALAPA</sequence>
<gene>
    <name evidence="2" type="ORF">C882_2857</name>
</gene>
<keyword evidence="3" id="KW-1185">Reference proteome</keyword>
<dbReference type="Gene3D" id="3.40.50.1010">
    <property type="entry name" value="5'-nuclease"/>
    <property type="match status" value="1"/>
</dbReference>
<evidence type="ECO:0000313" key="3">
    <source>
        <dbReference type="Proteomes" id="UP000009881"/>
    </source>
</evidence>
<reference evidence="2 3" key="1">
    <citation type="journal article" date="2013" name="Genome Announc.">
        <title>Draft Genome Sequence of an Alphaproteobacterium, Caenispirillum salinarum AK4(T), Isolated from a Solar Saltern.</title>
        <authorList>
            <person name="Khatri I."/>
            <person name="Singh A."/>
            <person name="Korpole S."/>
            <person name="Pinnaka A.K."/>
            <person name="Subramanian S."/>
        </authorList>
    </citation>
    <scope>NUCLEOTIDE SEQUENCE [LARGE SCALE GENOMIC DNA]</scope>
    <source>
        <strain evidence="2 3">AK4</strain>
    </source>
</reference>
<dbReference type="SUPFAM" id="SSF88723">
    <property type="entry name" value="PIN domain-like"/>
    <property type="match status" value="1"/>
</dbReference>
<evidence type="ECO:0000313" key="2">
    <source>
        <dbReference type="EMBL" id="EKV26279.1"/>
    </source>
</evidence>
<protein>
    <recommendedName>
        <fullName evidence="1">PIN domain-containing protein</fullName>
    </recommendedName>
</protein>
<dbReference type="RefSeq" id="WP_009542848.1">
    <property type="nucleotide sequence ID" value="NZ_ANHY01000033.1"/>
</dbReference>
<dbReference type="OrthoDB" id="163436at2"/>
<dbReference type="AlphaFoldDB" id="K9GNK0"/>
<dbReference type="Proteomes" id="UP000009881">
    <property type="component" value="Unassembled WGS sequence"/>
</dbReference>
<dbReference type="InterPro" id="IPR002716">
    <property type="entry name" value="PIN_dom"/>
</dbReference>